<protein>
    <submittedName>
        <fullName evidence="10">Peptidoglycan DD-metalloendopeptidase family protein</fullName>
    </submittedName>
</protein>
<accession>A0ABT8LFI6</accession>
<keyword evidence="6" id="KW-0862">Zinc</keyword>
<keyword evidence="4" id="KW-0479">Metal-binding</keyword>
<evidence type="ECO:0000256" key="7">
    <source>
        <dbReference type="ARBA" id="ARBA00023049"/>
    </source>
</evidence>
<evidence type="ECO:0000313" key="11">
    <source>
        <dbReference type="Proteomes" id="UP001172083"/>
    </source>
</evidence>
<keyword evidence="5" id="KW-0378">Hydrolase</keyword>
<gene>
    <name evidence="10" type="ORF">QQ020_30970</name>
</gene>
<dbReference type="Proteomes" id="UP001172083">
    <property type="component" value="Unassembled WGS sequence"/>
</dbReference>
<evidence type="ECO:0000256" key="6">
    <source>
        <dbReference type="ARBA" id="ARBA00022833"/>
    </source>
</evidence>
<evidence type="ECO:0000259" key="9">
    <source>
        <dbReference type="Pfam" id="PF19425"/>
    </source>
</evidence>
<evidence type="ECO:0000256" key="5">
    <source>
        <dbReference type="ARBA" id="ARBA00022801"/>
    </source>
</evidence>
<comment type="cofactor">
    <cofactor evidence="1">
        <name>Zn(2+)</name>
        <dbReference type="ChEBI" id="CHEBI:29105"/>
    </cofactor>
</comment>
<comment type="subcellular location">
    <subcellularLocation>
        <location evidence="2">Cell envelope</location>
    </subcellularLocation>
</comment>
<dbReference type="InterPro" id="IPR045834">
    <property type="entry name" value="Csd3_N2"/>
</dbReference>
<evidence type="ECO:0000313" key="10">
    <source>
        <dbReference type="EMBL" id="MDN5216532.1"/>
    </source>
</evidence>
<name>A0ABT8LFI6_9BACT</name>
<dbReference type="InterPro" id="IPR011055">
    <property type="entry name" value="Dup_hybrid_motif"/>
</dbReference>
<feature type="domain" description="Csd3-like second N-terminal" evidence="9">
    <location>
        <begin position="155"/>
        <end position="272"/>
    </location>
</feature>
<dbReference type="EMBL" id="JAUJEB010000009">
    <property type="protein sequence ID" value="MDN5216532.1"/>
    <property type="molecule type" value="Genomic_DNA"/>
</dbReference>
<dbReference type="PANTHER" id="PTHR21666:SF288">
    <property type="entry name" value="CELL DIVISION PROTEIN YTFB"/>
    <property type="match status" value="1"/>
</dbReference>
<evidence type="ECO:0000259" key="8">
    <source>
        <dbReference type="Pfam" id="PF01551"/>
    </source>
</evidence>
<proteinExistence type="predicted"/>
<reference evidence="10" key="1">
    <citation type="submission" date="2023-06" db="EMBL/GenBank/DDBJ databases">
        <title>Genomic of Agaribacillus aureum.</title>
        <authorList>
            <person name="Wang G."/>
        </authorList>
    </citation>
    <scope>NUCLEOTIDE SEQUENCE</scope>
    <source>
        <strain evidence="10">BMA12</strain>
    </source>
</reference>
<dbReference type="Gene3D" id="3.10.450.350">
    <property type="match status" value="1"/>
</dbReference>
<evidence type="ECO:0000256" key="4">
    <source>
        <dbReference type="ARBA" id="ARBA00022723"/>
    </source>
</evidence>
<evidence type="ECO:0000256" key="2">
    <source>
        <dbReference type="ARBA" id="ARBA00004196"/>
    </source>
</evidence>
<dbReference type="Pfam" id="PF19425">
    <property type="entry name" value="Csd3_N2"/>
    <property type="match status" value="1"/>
</dbReference>
<keyword evidence="11" id="KW-1185">Reference proteome</keyword>
<dbReference type="SUPFAM" id="SSF51261">
    <property type="entry name" value="Duplicated hybrid motif"/>
    <property type="match status" value="1"/>
</dbReference>
<dbReference type="PANTHER" id="PTHR21666">
    <property type="entry name" value="PEPTIDASE-RELATED"/>
    <property type="match status" value="1"/>
</dbReference>
<feature type="domain" description="M23ase beta-sheet core" evidence="8">
    <location>
        <begin position="286"/>
        <end position="381"/>
    </location>
</feature>
<evidence type="ECO:0000256" key="3">
    <source>
        <dbReference type="ARBA" id="ARBA00022670"/>
    </source>
</evidence>
<dbReference type="CDD" id="cd12797">
    <property type="entry name" value="M23_peptidase"/>
    <property type="match status" value="1"/>
</dbReference>
<dbReference type="Gene3D" id="2.70.70.10">
    <property type="entry name" value="Glucose Permease (Domain IIA)"/>
    <property type="match status" value="1"/>
</dbReference>
<dbReference type="InterPro" id="IPR016047">
    <property type="entry name" value="M23ase_b-sheet_dom"/>
</dbReference>
<keyword evidence="7" id="KW-0482">Metalloprotease</keyword>
<evidence type="ECO:0000256" key="1">
    <source>
        <dbReference type="ARBA" id="ARBA00001947"/>
    </source>
</evidence>
<dbReference type="InterPro" id="IPR050570">
    <property type="entry name" value="Cell_wall_metabolism_enzyme"/>
</dbReference>
<dbReference type="Pfam" id="PF01551">
    <property type="entry name" value="Peptidase_M23"/>
    <property type="match status" value="1"/>
</dbReference>
<dbReference type="RefSeq" id="WP_346761867.1">
    <property type="nucleotide sequence ID" value="NZ_JAUJEB010000009.1"/>
</dbReference>
<sequence>MRRSFVALGVLAAVASIFYFLNIEKSQIKHQQISIKQVVDSVKEEVPEPKKLYGIVVDNLDILEEKVKRNQNISEILAPFNVKPAKIYQLAKVSKEIFDVRKLATNKKYTLIYKADSVPEAKALIYEPNPIDYVVFNLEDSISVELKKRDVKVVEKMVGGEIQFSLSETMENLNMSHQLTNQFVDIFAWQIDFQHLQKGDRFKLIYEDKLVDEKSVGIGNIKGIHFEHFENDYFAIAYDQGNGLEYFDEEGQSLQKALLKYPIKFTRISSRYSGRRFHPVQKRWKAHRGIDFAAPRGTEIRSVGDGIVLEARYGRYNGNFVKIRHNSTYTTQYLHMSKIAKGITQGTKVKQGQPIGYVGSTGLANGPHLCYRFWKNGVQIDALKVDLPSASPVNEKDIVKFQSTKDRIIKLLNDIDYEDKVVPLLAQSEVKYPNAY</sequence>
<organism evidence="10 11">
    <name type="scientific">Agaribacillus aureus</name>
    <dbReference type="NCBI Taxonomy" id="3051825"/>
    <lineage>
        <taxon>Bacteria</taxon>
        <taxon>Pseudomonadati</taxon>
        <taxon>Bacteroidota</taxon>
        <taxon>Cytophagia</taxon>
        <taxon>Cytophagales</taxon>
        <taxon>Splendidivirgaceae</taxon>
        <taxon>Agaribacillus</taxon>
    </lineage>
</organism>
<keyword evidence="3" id="KW-0645">Protease</keyword>
<comment type="caution">
    <text evidence="10">The sequence shown here is derived from an EMBL/GenBank/DDBJ whole genome shotgun (WGS) entry which is preliminary data.</text>
</comment>